<dbReference type="NCBIfam" id="TIGR00778">
    <property type="entry name" value="ahpD_dom"/>
    <property type="match status" value="1"/>
</dbReference>
<proteinExistence type="predicted"/>
<dbReference type="Gene3D" id="1.20.1290.10">
    <property type="entry name" value="AhpD-like"/>
    <property type="match status" value="1"/>
</dbReference>
<accession>A0A6B9ZET4</accession>
<organism evidence="2 3">
    <name type="scientific">Chitinophaga agri</name>
    <dbReference type="NCBI Taxonomy" id="2703787"/>
    <lineage>
        <taxon>Bacteria</taxon>
        <taxon>Pseudomonadati</taxon>
        <taxon>Bacteroidota</taxon>
        <taxon>Chitinophagia</taxon>
        <taxon>Chitinophagales</taxon>
        <taxon>Chitinophagaceae</taxon>
        <taxon>Chitinophaga</taxon>
    </lineage>
</organism>
<dbReference type="PANTHER" id="PTHR35446:SF3">
    <property type="entry name" value="CMD DOMAIN-CONTAINING PROTEIN"/>
    <property type="match status" value="1"/>
</dbReference>
<dbReference type="EMBL" id="CP048113">
    <property type="protein sequence ID" value="QHS60888.1"/>
    <property type="molecule type" value="Genomic_DNA"/>
</dbReference>
<dbReference type="RefSeq" id="WP_162332571.1">
    <property type="nucleotide sequence ID" value="NZ_CP048113.1"/>
</dbReference>
<name>A0A6B9ZET4_9BACT</name>
<reference evidence="2 3" key="1">
    <citation type="submission" date="2020-01" db="EMBL/GenBank/DDBJ databases">
        <title>Complete genome sequence of Chitinophaga sp. H33E-04 isolated from quinoa roots.</title>
        <authorList>
            <person name="Weon H.-Y."/>
            <person name="Lee S.A."/>
        </authorList>
    </citation>
    <scope>NUCLEOTIDE SEQUENCE [LARGE SCALE GENOMIC DNA]</scope>
    <source>
        <strain evidence="2 3">H33E-04</strain>
    </source>
</reference>
<gene>
    <name evidence="2" type="ORF">GWR21_15180</name>
</gene>
<dbReference type="SUPFAM" id="SSF69118">
    <property type="entry name" value="AhpD-like"/>
    <property type="match status" value="1"/>
</dbReference>
<evidence type="ECO:0000313" key="2">
    <source>
        <dbReference type="EMBL" id="QHS60888.1"/>
    </source>
</evidence>
<dbReference type="GO" id="GO:0051920">
    <property type="term" value="F:peroxiredoxin activity"/>
    <property type="evidence" value="ECO:0007669"/>
    <property type="project" value="InterPro"/>
</dbReference>
<feature type="domain" description="Carboxymuconolactone decarboxylase-like" evidence="1">
    <location>
        <begin position="52"/>
        <end position="106"/>
    </location>
</feature>
<dbReference type="Proteomes" id="UP000476411">
    <property type="component" value="Chromosome"/>
</dbReference>
<keyword evidence="3" id="KW-1185">Reference proteome</keyword>
<dbReference type="Pfam" id="PF02627">
    <property type="entry name" value="CMD"/>
    <property type="match status" value="1"/>
</dbReference>
<protein>
    <submittedName>
        <fullName evidence="2">Carboxymuconolactone decarboxylase family protein</fullName>
    </submittedName>
</protein>
<dbReference type="InterPro" id="IPR029032">
    <property type="entry name" value="AhpD-like"/>
</dbReference>
<evidence type="ECO:0000259" key="1">
    <source>
        <dbReference type="Pfam" id="PF02627"/>
    </source>
</evidence>
<dbReference type="AlphaFoldDB" id="A0A6B9ZET4"/>
<sequence>MKTFNVPTREEVSANNQVLFDNLKKGIGKVPNLYATMAHSENALGTYLALQGAKTSLKPKEKEVVNLVVSQVNECEYCLAAHTYIGKLNGFSDEQIIEIRKGGASFDPKLNAIATLVKSAVENNGKPEAALVDQFFDAGYTTENLVDIVVLIGDKMITNYLHGITNVPVDFPPAPALS</sequence>
<dbReference type="PANTHER" id="PTHR35446">
    <property type="entry name" value="SI:CH211-175M2.5"/>
    <property type="match status" value="1"/>
</dbReference>
<dbReference type="InterPro" id="IPR003779">
    <property type="entry name" value="CMD-like"/>
</dbReference>
<dbReference type="KEGG" id="chih:GWR21_15180"/>
<evidence type="ECO:0000313" key="3">
    <source>
        <dbReference type="Proteomes" id="UP000476411"/>
    </source>
</evidence>
<dbReference type="InterPro" id="IPR004675">
    <property type="entry name" value="AhpD_core"/>
</dbReference>